<sequence length="411" mass="46449">MATRFWNLIRSGASLTVVGGGGYVAYTDYRRYPRMIKAYSEGNILPPFKENHHETVYFPRPGIERRVQAILEPSFSNSYYLITGEVGSGKSRTIVEVVRELRRTNGRRKHGAPIYVSAQQGRSFPDCLAATVNFRFDEHISFSYFLDCMLKIRPLPRRDEPHKLERVLDGIEESAFAYSKQYGRPVVIVVDGVDCLAGNMPDAIDKLLEKAKLWADTNTVKMVFVSNSEFVDRRMRKCPSCWSRAAAPIHIGDLTDGEATSFLQRDKHLESLAGEADLASCMADSYARKTVGLVGGRINQLIAVKSAWLGGASFEETACELRQKEREKFLDVFRRPSAWKVIEVLRNAPDKRILLSRLIEKTNTNDVDLLMANDIIRCVRDSCGLSVALDSRLTEHIIEELFRCNILLKSS</sequence>
<reference evidence="2" key="1">
    <citation type="journal article" date="2023" name="Mol. Biol. Evol.">
        <title>Third-Generation Sequencing Reveals the Adaptive Role of the Epigenome in Three Deep-Sea Polychaetes.</title>
        <authorList>
            <person name="Perez M."/>
            <person name="Aroh O."/>
            <person name="Sun Y."/>
            <person name="Lan Y."/>
            <person name="Juniper S.K."/>
            <person name="Young C.R."/>
            <person name="Angers B."/>
            <person name="Qian P.Y."/>
        </authorList>
    </citation>
    <scope>NUCLEOTIDE SEQUENCE</scope>
    <source>
        <strain evidence="2">R07B-5</strain>
    </source>
</reference>
<dbReference type="SUPFAM" id="SSF52540">
    <property type="entry name" value="P-loop containing nucleoside triphosphate hydrolases"/>
    <property type="match status" value="1"/>
</dbReference>
<protein>
    <recommendedName>
        <fullName evidence="1">ORC1/DEAH AAA+ ATPase domain-containing protein</fullName>
    </recommendedName>
</protein>
<dbReference type="Gene3D" id="3.40.50.300">
    <property type="entry name" value="P-loop containing nucleotide triphosphate hydrolases"/>
    <property type="match status" value="1"/>
</dbReference>
<accession>A0AAD9UE00</accession>
<evidence type="ECO:0000313" key="2">
    <source>
        <dbReference type="EMBL" id="KAK2185943.1"/>
    </source>
</evidence>
<dbReference type="InterPro" id="IPR027417">
    <property type="entry name" value="P-loop_NTPase"/>
</dbReference>
<dbReference type="Proteomes" id="UP001209878">
    <property type="component" value="Unassembled WGS sequence"/>
</dbReference>
<comment type="caution">
    <text evidence="2">The sequence shown here is derived from an EMBL/GenBank/DDBJ whole genome shotgun (WGS) entry which is preliminary data.</text>
</comment>
<organism evidence="2 3">
    <name type="scientific">Ridgeia piscesae</name>
    <name type="common">Tubeworm</name>
    <dbReference type="NCBI Taxonomy" id="27915"/>
    <lineage>
        <taxon>Eukaryota</taxon>
        <taxon>Metazoa</taxon>
        <taxon>Spiralia</taxon>
        <taxon>Lophotrochozoa</taxon>
        <taxon>Annelida</taxon>
        <taxon>Polychaeta</taxon>
        <taxon>Sedentaria</taxon>
        <taxon>Canalipalpata</taxon>
        <taxon>Sabellida</taxon>
        <taxon>Siboglinidae</taxon>
        <taxon>Ridgeia</taxon>
    </lineage>
</organism>
<dbReference type="PANTHER" id="PTHR36168">
    <property type="entry name" value="CHROMOSOME 1, WHOLE GENOME SHOTGUN SEQUENCE"/>
    <property type="match status" value="1"/>
</dbReference>
<proteinExistence type="predicted"/>
<dbReference type="Pfam" id="PF13401">
    <property type="entry name" value="AAA_22"/>
    <property type="match status" value="1"/>
</dbReference>
<keyword evidence="3" id="KW-1185">Reference proteome</keyword>
<dbReference type="AlphaFoldDB" id="A0AAD9UE00"/>
<dbReference type="EMBL" id="JAODUO010000217">
    <property type="protein sequence ID" value="KAK2185943.1"/>
    <property type="molecule type" value="Genomic_DNA"/>
</dbReference>
<gene>
    <name evidence="2" type="ORF">NP493_218g02020</name>
</gene>
<dbReference type="InterPro" id="IPR049945">
    <property type="entry name" value="AAA_22"/>
</dbReference>
<evidence type="ECO:0000259" key="1">
    <source>
        <dbReference type="Pfam" id="PF13401"/>
    </source>
</evidence>
<name>A0AAD9UE00_RIDPI</name>
<dbReference type="PANTHER" id="PTHR36168:SF1">
    <property type="entry name" value="ORC1-LIKE AAA ATPASE DOMAIN-CONTAINING PROTEIN"/>
    <property type="match status" value="1"/>
</dbReference>
<evidence type="ECO:0000313" key="3">
    <source>
        <dbReference type="Proteomes" id="UP001209878"/>
    </source>
</evidence>
<feature type="domain" description="ORC1/DEAH AAA+ ATPase" evidence="1">
    <location>
        <begin position="79"/>
        <end position="231"/>
    </location>
</feature>
<dbReference type="GO" id="GO:0016887">
    <property type="term" value="F:ATP hydrolysis activity"/>
    <property type="evidence" value="ECO:0007669"/>
    <property type="project" value="InterPro"/>
</dbReference>